<evidence type="ECO:0000313" key="2">
    <source>
        <dbReference type="EMBL" id="WTU72635.1"/>
    </source>
</evidence>
<protein>
    <submittedName>
        <fullName evidence="2">Uncharacterized protein</fullName>
    </submittedName>
</protein>
<accession>A0AAU2JL62</accession>
<feature type="compositionally biased region" description="Basic and acidic residues" evidence="1">
    <location>
        <begin position="1"/>
        <end position="20"/>
    </location>
</feature>
<feature type="compositionally biased region" description="Low complexity" evidence="1">
    <location>
        <begin position="28"/>
        <end position="44"/>
    </location>
</feature>
<organism evidence="2">
    <name type="scientific">Streptomyces sp. NBC_00049</name>
    <dbReference type="NCBI Taxonomy" id="2903617"/>
    <lineage>
        <taxon>Bacteria</taxon>
        <taxon>Bacillati</taxon>
        <taxon>Actinomycetota</taxon>
        <taxon>Actinomycetes</taxon>
        <taxon>Kitasatosporales</taxon>
        <taxon>Streptomycetaceae</taxon>
        <taxon>Streptomyces</taxon>
    </lineage>
</organism>
<reference evidence="2" key="1">
    <citation type="submission" date="2022-10" db="EMBL/GenBank/DDBJ databases">
        <title>The complete genomes of actinobacterial strains from the NBC collection.</title>
        <authorList>
            <person name="Joergensen T.S."/>
            <person name="Alvarez Arevalo M."/>
            <person name="Sterndorff E.B."/>
            <person name="Faurdal D."/>
            <person name="Vuksanovic O."/>
            <person name="Mourched A.-S."/>
            <person name="Charusanti P."/>
            <person name="Shaw S."/>
            <person name="Blin K."/>
            <person name="Weber T."/>
        </authorList>
    </citation>
    <scope>NUCLEOTIDE SEQUENCE</scope>
    <source>
        <strain evidence="2">NBC_00049</strain>
    </source>
</reference>
<dbReference type="AlphaFoldDB" id="A0AAU2JL62"/>
<gene>
    <name evidence="2" type="ORF">OG327_04355</name>
</gene>
<dbReference type="EMBL" id="CP108264">
    <property type="protein sequence ID" value="WTU72635.1"/>
    <property type="molecule type" value="Genomic_DNA"/>
</dbReference>
<proteinExistence type="predicted"/>
<feature type="region of interest" description="Disordered" evidence="1">
    <location>
        <begin position="1"/>
        <end position="61"/>
    </location>
</feature>
<name>A0AAU2JL62_9ACTN</name>
<sequence>MPAYARTEDRDRPYRLHLVDDPPPPRLPRATLARQEAEAQLAEPRPAPPTAPHTPDPPEWMRTPRIVYDRYGAPKAWADDWPAAEWERRVGRAKYVLELEDMRDVERDAREQEETYEPWTGYRARPRIEQDLTVLNSGPNIMTRAEREERGLTGPWNTRPRAPHPDDLPEAECSVAPWAQSSRGYAAPAAFQVTRAPRPAPSRSHIDIID</sequence>
<evidence type="ECO:0000256" key="1">
    <source>
        <dbReference type="SAM" id="MobiDB-lite"/>
    </source>
</evidence>
<feature type="compositionally biased region" description="Pro residues" evidence="1">
    <location>
        <begin position="45"/>
        <end position="58"/>
    </location>
</feature>
<feature type="region of interest" description="Disordered" evidence="1">
    <location>
        <begin position="134"/>
        <end position="171"/>
    </location>
</feature>